<sequence>MQPKPTAPTYSAFVFWQRAEGAVLFGVALWLYTLVGSPFPVWVAVLLFFLPDLSFAAYLLGPRLGAWAYNIVHVYAFGAIVGGIGLAFDSAAWMAAGTLWFAHSGFDRALGYGLKSTHGFKETHLGRIGQE</sequence>
<evidence type="ECO:0008006" key="4">
    <source>
        <dbReference type="Google" id="ProtNLM"/>
    </source>
</evidence>
<dbReference type="Proteomes" id="UP000184221">
    <property type="component" value="Unassembled WGS sequence"/>
</dbReference>
<name>A0A1M5X4Q3_9RHOB</name>
<keyword evidence="1" id="KW-0472">Membrane</keyword>
<dbReference type="EMBL" id="FQXC01000005">
    <property type="protein sequence ID" value="SHH94786.1"/>
    <property type="molecule type" value="Genomic_DNA"/>
</dbReference>
<dbReference type="STRING" id="996342.SAMN05443551_3736"/>
<dbReference type="OrthoDB" id="9813911at2"/>
<evidence type="ECO:0000313" key="3">
    <source>
        <dbReference type="Proteomes" id="UP000184221"/>
    </source>
</evidence>
<dbReference type="InterPro" id="IPR025356">
    <property type="entry name" value="DUF4260"/>
</dbReference>
<dbReference type="AlphaFoldDB" id="A0A1M5X4Q3"/>
<keyword evidence="3" id="KW-1185">Reference proteome</keyword>
<protein>
    <recommendedName>
        <fullName evidence="4">DUF4260 domain-containing protein</fullName>
    </recommendedName>
</protein>
<reference evidence="2 3" key="1">
    <citation type="submission" date="2016-11" db="EMBL/GenBank/DDBJ databases">
        <authorList>
            <person name="Jaros S."/>
            <person name="Januszkiewicz K."/>
            <person name="Wedrychowicz H."/>
        </authorList>
    </citation>
    <scope>NUCLEOTIDE SEQUENCE [LARGE SCALE GENOMIC DNA]</scope>
    <source>
        <strain evidence="2 3">DSM 29431</strain>
    </source>
</reference>
<feature type="transmembrane region" description="Helical" evidence="1">
    <location>
        <begin position="72"/>
        <end position="96"/>
    </location>
</feature>
<dbReference type="Pfam" id="PF14079">
    <property type="entry name" value="DUF4260"/>
    <property type="match status" value="1"/>
</dbReference>
<feature type="transmembrane region" description="Helical" evidence="1">
    <location>
        <begin position="12"/>
        <end position="33"/>
    </location>
</feature>
<proteinExistence type="predicted"/>
<keyword evidence="1" id="KW-0812">Transmembrane</keyword>
<gene>
    <name evidence="2" type="ORF">SAMN05443551_3736</name>
</gene>
<feature type="transmembrane region" description="Helical" evidence="1">
    <location>
        <begin position="39"/>
        <end position="60"/>
    </location>
</feature>
<dbReference type="RefSeq" id="WP_072779592.1">
    <property type="nucleotide sequence ID" value="NZ_FQXC01000005.1"/>
</dbReference>
<accession>A0A1M5X4Q3</accession>
<evidence type="ECO:0000256" key="1">
    <source>
        <dbReference type="SAM" id="Phobius"/>
    </source>
</evidence>
<keyword evidence="1" id="KW-1133">Transmembrane helix</keyword>
<organism evidence="2 3">
    <name type="scientific">Marivita hallyeonensis</name>
    <dbReference type="NCBI Taxonomy" id="996342"/>
    <lineage>
        <taxon>Bacteria</taxon>
        <taxon>Pseudomonadati</taxon>
        <taxon>Pseudomonadota</taxon>
        <taxon>Alphaproteobacteria</taxon>
        <taxon>Rhodobacterales</taxon>
        <taxon>Roseobacteraceae</taxon>
        <taxon>Marivita</taxon>
    </lineage>
</organism>
<evidence type="ECO:0000313" key="2">
    <source>
        <dbReference type="EMBL" id="SHH94786.1"/>
    </source>
</evidence>